<sequence>MPVTIIHKTSANNKGSSSKYGFYLNKENNEYIKDGEPEKQNYFFNQREDRISTIKAINLIDENAKGKGLKKVQDKYFTVTLNFSHKELQHIGKKVAGKEIQSIDELNKEQYKEYNRLLREYTKEAMGNYAQNFKKNLNEDDIVWHAKVEHKRRFKGFDEEVKKGIAKSGELKSGLNSHVHITVSRMHQDYRVSLSPLSNARSSKNLVLNGKSIKGGFDRSNYKQMNESTFDEKFNYERGLDEKFETLRELKNGNYQEKEALRQRIELEKQQKEKQNNNQISY</sequence>
<evidence type="ECO:0008006" key="3">
    <source>
        <dbReference type="Google" id="ProtNLM"/>
    </source>
</evidence>
<name>A0A4R2P0U7_9FLAO</name>
<keyword evidence="2" id="KW-1185">Reference proteome</keyword>
<dbReference type="AlphaFoldDB" id="A0A4R2P0U7"/>
<dbReference type="InterPro" id="IPR043766">
    <property type="entry name" value="BfmA-like"/>
</dbReference>
<gene>
    <name evidence="1" type="ORF">EV195_101312</name>
</gene>
<reference evidence="1 2" key="1">
    <citation type="submission" date="2019-03" db="EMBL/GenBank/DDBJ databases">
        <title>Genomic Encyclopedia of Type Strains, Phase IV (KMG-IV): sequencing the most valuable type-strain genomes for metagenomic binning, comparative biology and taxonomic classification.</title>
        <authorList>
            <person name="Goeker M."/>
        </authorList>
    </citation>
    <scope>NUCLEOTIDE SEQUENCE [LARGE SCALE GENOMIC DNA]</scope>
    <source>
        <strain evidence="1 2">DSM 14836</strain>
    </source>
</reference>
<organism evidence="1 2">
    <name type="scientific">Tenacibaculum skagerrakense</name>
    <dbReference type="NCBI Taxonomy" id="186571"/>
    <lineage>
        <taxon>Bacteria</taxon>
        <taxon>Pseudomonadati</taxon>
        <taxon>Bacteroidota</taxon>
        <taxon>Flavobacteriia</taxon>
        <taxon>Flavobacteriales</taxon>
        <taxon>Flavobacteriaceae</taxon>
        <taxon>Tenacibaculum</taxon>
    </lineage>
</organism>
<accession>A0A4R2P0U7</accession>
<proteinExistence type="predicted"/>
<dbReference type="Proteomes" id="UP000294564">
    <property type="component" value="Unassembled WGS sequence"/>
</dbReference>
<dbReference type="RefSeq" id="WP_132791924.1">
    <property type="nucleotide sequence ID" value="NZ_SLXM01000001.1"/>
</dbReference>
<dbReference type="OrthoDB" id="1404627at2"/>
<evidence type="ECO:0000313" key="2">
    <source>
        <dbReference type="Proteomes" id="UP000294564"/>
    </source>
</evidence>
<comment type="caution">
    <text evidence="1">The sequence shown here is derived from an EMBL/GenBank/DDBJ whole genome shotgun (WGS) entry which is preliminary data.</text>
</comment>
<protein>
    <recommendedName>
        <fullName evidence="3">Mobilization protein</fullName>
    </recommendedName>
</protein>
<dbReference type="Pfam" id="PF18976">
    <property type="entry name" value="DUF5712"/>
    <property type="match status" value="1"/>
</dbReference>
<evidence type="ECO:0000313" key="1">
    <source>
        <dbReference type="EMBL" id="TCP28152.1"/>
    </source>
</evidence>
<dbReference type="EMBL" id="SLXM01000001">
    <property type="protein sequence ID" value="TCP28152.1"/>
    <property type="molecule type" value="Genomic_DNA"/>
</dbReference>